<keyword evidence="5" id="KW-0472">Membrane</keyword>
<dbReference type="GO" id="GO:0005886">
    <property type="term" value="C:plasma membrane"/>
    <property type="evidence" value="ECO:0007669"/>
    <property type="project" value="UniProtKB-SubCell"/>
</dbReference>
<name>A0A4R6NBZ9_9BURK</name>
<evidence type="ECO:0000256" key="5">
    <source>
        <dbReference type="ARBA" id="ARBA00023136"/>
    </source>
</evidence>
<keyword evidence="4 7" id="KW-0808">Transferase</keyword>
<dbReference type="GO" id="GO:0009247">
    <property type="term" value="P:glycolipid biosynthetic process"/>
    <property type="evidence" value="ECO:0007669"/>
    <property type="project" value="UniProtKB-ARBA"/>
</dbReference>
<keyword evidence="6" id="KW-0012">Acyltransferase</keyword>
<dbReference type="CDD" id="cd07984">
    <property type="entry name" value="LPLAT_LABLAT-like"/>
    <property type="match status" value="1"/>
</dbReference>
<dbReference type="GO" id="GO:0016746">
    <property type="term" value="F:acyltransferase activity"/>
    <property type="evidence" value="ECO:0007669"/>
    <property type="project" value="UniProtKB-KW"/>
</dbReference>
<evidence type="ECO:0000256" key="1">
    <source>
        <dbReference type="ARBA" id="ARBA00004533"/>
    </source>
</evidence>
<comment type="caution">
    <text evidence="7">The sequence shown here is derived from an EMBL/GenBank/DDBJ whole genome shotgun (WGS) entry which is preliminary data.</text>
</comment>
<keyword evidence="8" id="KW-1185">Reference proteome</keyword>
<dbReference type="Proteomes" id="UP000295357">
    <property type="component" value="Unassembled WGS sequence"/>
</dbReference>
<evidence type="ECO:0000256" key="6">
    <source>
        <dbReference type="ARBA" id="ARBA00023315"/>
    </source>
</evidence>
<sequence length="325" mass="36075">MKIKHAGLRLMMGALRGLPMRWRQRLAHGLGPVLLQLAPRTRRRLDENLALALPGLAPPSRRRMARQVSQHICQGVLDSFWLEQLALDIEFGDEQARAILQSGGGASVATLHMGCYEVVALALQRLTGRCSTLAKIPAWLQQGEMLYGRVGIDCLDKRQPGAFFRLLDAARAGRYIALHADHHGQDLPVRFFGRNTRAPTGALLLSALARKPLLLGYAWQEGAGRYRVRFETLEAQPPGRQGAALAGALQRLYQRLEQVIRAHPSHWDWSYRRWRPEDQPCPEALRARSGSQLGLEETVVGLDQIQGQAAAGSMIFQAAPDQRAA</sequence>
<keyword evidence="3" id="KW-0997">Cell inner membrane</keyword>
<dbReference type="OrthoDB" id="9803456at2"/>
<evidence type="ECO:0000256" key="4">
    <source>
        <dbReference type="ARBA" id="ARBA00022679"/>
    </source>
</evidence>
<comment type="subcellular location">
    <subcellularLocation>
        <location evidence="1">Cell inner membrane</location>
    </subcellularLocation>
</comment>
<gene>
    <name evidence="7" type="ORF">DFR39_101771</name>
</gene>
<accession>A0A4R6NBZ9</accession>
<dbReference type="RefSeq" id="WP_133602189.1">
    <property type="nucleotide sequence ID" value="NZ_JAUFPJ010000001.1"/>
</dbReference>
<organism evidence="7 8">
    <name type="scientific">Roseateles asaccharophilus</name>
    <dbReference type="NCBI Taxonomy" id="582607"/>
    <lineage>
        <taxon>Bacteria</taxon>
        <taxon>Pseudomonadati</taxon>
        <taxon>Pseudomonadota</taxon>
        <taxon>Betaproteobacteria</taxon>
        <taxon>Burkholderiales</taxon>
        <taxon>Sphaerotilaceae</taxon>
        <taxon>Roseateles</taxon>
    </lineage>
</organism>
<protein>
    <submittedName>
        <fullName evidence="7">KDO2-lipid IV(A) lauroyltransferase</fullName>
    </submittedName>
</protein>
<dbReference type="AlphaFoldDB" id="A0A4R6NBZ9"/>
<evidence type="ECO:0000313" key="8">
    <source>
        <dbReference type="Proteomes" id="UP000295357"/>
    </source>
</evidence>
<evidence type="ECO:0000313" key="7">
    <source>
        <dbReference type="EMBL" id="TDP13296.1"/>
    </source>
</evidence>
<proteinExistence type="predicted"/>
<dbReference type="EMBL" id="SNXE01000001">
    <property type="protein sequence ID" value="TDP13296.1"/>
    <property type="molecule type" value="Genomic_DNA"/>
</dbReference>
<dbReference type="PANTHER" id="PTHR30606:SF10">
    <property type="entry name" value="PHOSPHATIDYLINOSITOL MANNOSIDE ACYLTRANSFERASE"/>
    <property type="match status" value="1"/>
</dbReference>
<dbReference type="InterPro" id="IPR004960">
    <property type="entry name" value="LipA_acyltrans"/>
</dbReference>
<evidence type="ECO:0000256" key="3">
    <source>
        <dbReference type="ARBA" id="ARBA00022519"/>
    </source>
</evidence>
<dbReference type="PANTHER" id="PTHR30606">
    <property type="entry name" value="LIPID A BIOSYNTHESIS LAUROYL ACYLTRANSFERASE"/>
    <property type="match status" value="1"/>
</dbReference>
<evidence type="ECO:0000256" key="2">
    <source>
        <dbReference type="ARBA" id="ARBA00022475"/>
    </source>
</evidence>
<reference evidence="7 8" key="1">
    <citation type="submission" date="2019-03" db="EMBL/GenBank/DDBJ databases">
        <title>Genomic Encyclopedia of Type Strains, Phase IV (KMG-IV): sequencing the most valuable type-strain genomes for metagenomic binning, comparative biology and taxonomic classification.</title>
        <authorList>
            <person name="Goeker M."/>
        </authorList>
    </citation>
    <scope>NUCLEOTIDE SEQUENCE [LARGE SCALE GENOMIC DNA]</scope>
    <source>
        <strain evidence="7 8">DSM 25082</strain>
    </source>
</reference>
<keyword evidence="2" id="KW-1003">Cell membrane</keyword>
<dbReference type="Pfam" id="PF03279">
    <property type="entry name" value="Lip_A_acyltrans"/>
    <property type="match status" value="1"/>
</dbReference>